<dbReference type="Proteomes" id="UP000198648">
    <property type="component" value="Unassembled WGS sequence"/>
</dbReference>
<proteinExistence type="predicted"/>
<dbReference type="RefSeq" id="WP_091463748.1">
    <property type="nucleotide sequence ID" value="NZ_FOEI01000001.1"/>
</dbReference>
<gene>
    <name evidence="2" type="ORF">SAMN05444005_101141</name>
</gene>
<dbReference type="InterPro" id="IPR049804">
    <property type="entry name" value="Choice_anch_L"/>
</dbReference>
<dbReference type="NCBIfam" id="NF038133">
    <property type="entry name" value="choice_anch_L"/>
    <property type="match status" value="1"/>
</dbReference>
<dbReference type="AlphaFoldDB" id="A0A1H8YSN6"/>
<accession>A0A1H8YSN6</accession>
<dbReference type="Gene3D" id="2.60.40.10">
    <property type="entry name" value="Immunoglobulins"/>
    <property type="match status" value="1"/>
</dbReference>
<dbReference type="Pfam" id="PF13585">
    <property type="entry name" value="CHU_C"/>
    <property type="match status" value="1"/>
</dbReference>
<evidence type="ECO:0000313" key="2">
    <source>
        <dbReference type="EMBL" id="SEP55147.1"/>
    </source>
</evidence>
<dbReference type="STRING" id="1299341.SAMN05444005_101141"/>
<dbReference type="InterPro" id="IPR026341">
    <property type="entry name" value="T9SS_type_B"/>
</dbReference>
<keyword evidence="1" id="KW-0732">Signal</keyword>
<reference evidence="2 3" key="1">
    <citation type="submission" date="2016-10" db="EMBL/GenBank/DDBJ databases">
        <authorList>
            <person name="de Groot N.N."/>
        </authorList>
    </citation>
    <scope>NUCLEOTIDE SEQUENCE [LARGE SCALE GENOMIC DNA]</scope>
    <source>
        <strain evidence="2 3">DSM 27078</strain>
    </source>
</reference>
<name>A0A1H8YSN6_9FLAO</name>
<evidence type="ECO:0000256" key="1">
    <source>
        <dbReference type="SAM" id="SignalP"/>
    </source>
</evidence>
<feature type="chain" id="PRO_5011503188" evidence="1">
    <location>
        <begin position="19"/>
        <end position="663"/>
    </location>
</feature>
<dbReference type="InterPro" id="IPR013783">
    <property type="entry name" value="Ig-like_fold"/>
</dbReference>
<dbReference type="OrthoDB" id="9765926at2"/>
<sequence length="663" mass="72300">MKKLFFTLLTFSFTVSFSQNITVNESYTAQQLVQNILVNSGCISVSNVSVSGGNFGTGELSYGYFNANSSVFPFQEGIILSTGKIKSAIGPNSNFSDDGTGIGWNGDPDLNTALGLSNTFNATVLEFDFIPNANNISFEYIFSSEQYLSNPSSNQCSYTDGFAFLLKEATASTYQNLAVIPNTNIPVKVNTVRGSGTICPPANEAYFDAFNTGNYPTTYDGQTKVLTAQSVVTPGTLYHIKLVIADEGNARFDSGIFLRAGSFISEKDLGNDRLIAAGNPLCPNETLTLNATQAGATSYQWYQNGNPVGTNSPTFNVTSAGNYSVEINISSSCTLTGEIKIEYAPNLNIAQNTFEICDTNIDGLATFNLATLQTQIFSNLPANFTVALYDSTTSTTPLPSSYTNTTPFQQIIYARIINIQNCYGNIPITLKVNTFPQTFNDVSIGICNNSPTNLSAPSGYASYSWNTNPIQTTPTITVANAGTYIVTITNASGCTKTKTFTVVTSEPATITNIEVNDFEEQLTATISVTGNGDYEYSLDGETFQDSPIFNLPESGEYTVFVNDKNNCGLISQTFYALSYPKFFTPNGDNYNETWYIKNLNKKGLENSKVYIFDRFGKLIKQIYPNRNGWNGTYDGKPLPSSDYWFVLELTNGKTIKGHFSLIR</sequence>
<organism evidence="2 3">
    <name type="scientific">Flavobacterium urocaniciphilum</name>
    <dbReference type="NCBI Taxonomy" id="1299341"/>
    <lineage>
        <taxon>Bacteria</taxon>
        <taxon>Pseudomonadati</taxon>
        <taxon>Bacteroidota</taxon>
        <taxon>Flavobacteriia</taxon>
        <taxon>Flavobacteriales</taxon>
        <taxon>Flavobacteriaceae</taxon>
        <taxon>Flavobacterium</taxon>
    </lineage>
</organism>
<protein>
    <submittedName>
        <fullName evidence="2">Gliding motility-associated C-terminal domain-containing protein</fullName>
    </submittedName>
</protein>
<dbReference type="EMBL" id="FOEI01000001">
    <property type="protein sequence ID" value="SEP55147.1"/>
    <property type="molecule type" value="Genomic_DNA"/>
</dbReference>
<evidence type="ECO:0000313" key="3">
    <source>
        <dbReference type="Proteomes" id="UP000198648"/>
    </source>
</evidence>
<feature type="signal peptide" evidence="1">
    <location>
        <begin position="1"/>
        <end position="18"/>
    </location>
</feature>
<dbReference type="NCBIfam" id="TIGR04131">
    <property type="entry name" value="Bac_Flav_CTERM"/>
    <property type="match status" value="1"/>
</dbReference>
<keyword evidence="3" id="KW-1185">Reference proteome</keyword>